<feature type="transmembrane region" description="Helical" evidence="1">
    <location>
        <begin position="13"/>
        <end position="32"/>
    </location>
</feature>
<evidence type="ECO:0000313" key="2">
    <source>
        <dbReference type="EMBL" id="MBU9766616.1"/>
    </source>
</evidence>
<evidence type="ECO:0008006" key="4">
    <source>
        <dbReference type="Google" id="ProtNLM"/>
    </source>
</evidence>
<dbReference type="Proteomes" id="UP000812982">
    <property type="component" value="Unassembled WGS sequence"/>
</dbReference>
<keyword evidence="1" id="KW-0472">Membrane</keyword>
<dbReference type="EMBL" id="VOMB01000024">
    <property type="protein sequence ID" value="MBU9766616.1"/>
    <property type="molecule type" value="Genomic_DNA"/>
</dbReference>
<proteinExistence type="predicted"/>
<keyword evidence="1" id="KW-1133">Transmembrane helix</keyword>
<comment type="caution">
    <text evidence="2">The sequence shown here is derived from an EMBL/GenBank/DDBJ whole genome shotgun (WGS) entry which is preliminary data.</text>
</comment>
<reference evidence="2 3" key="1">
    <citation type="journal article" date="2021" name="Sci. Rep.">
        <title>Phenotypic and genomic hallmarks of a novel, potentially pathogenic rapidly growing Mycobacterium species related to the Mycobacterium fortuitum complex.</title>
        <authorList>
            <person name="Gharbi R."/>
            <person name="Khanna V."/>
            <person name="Frigui W."/>
            <person name="Mhenni B."/>
            <person name="Brosch R."/>
            <person name="Mardassi H."/>
        </authorList>
    </citation>
    <scope>NUCLEOTIDE SEQUENCE [LARGE SCALE GENOMIC DNA]</scope>
    <source>
        <strain evidence="2 3">TNTM28</strain>
    </source>
</reference>
<keyword evidence="1" id="KW-0812">Transmembrane</keyword>
<keyword evidence="3" id="KW-1185">Reference proteome</keyword>
<organism evidence="2 3">
    <name type="scientific">[Mycobacterium] fortunisiensis</name>
    <dbReference type="NCBI Taxonomy" id="2600579"/>
    <lineage>
        <taxon>Bacteria</taxon>
        <taxon>Bacillati</taxon>
        <taxon>Actinomycetota</taxon>
        <taxon>Actinomycetes</taxon>
        <taxon>Mycobacteriales</taxon>
        <taxon>Mycobacteriaceae</taxon>
        <taxon>Mycolicibacterium</taxon>
    </lineage>
</organism>
<name>A0ABS6KSL7_9MYCO</name>
<sequence>MSAWINLAAVSKILIFGLLVGASVPTLFALGVRLHITNSGAVADGHSGRARFLVGLSWAIFALVLVVVITGVLFIANDFIGHHTGLYLFGSRAHGE</sequence>
<gene>
    <name evidence="2" type="ORF">FR943_22585</name>
</gene>
<dbReference type="RefSeq" id="WP_217160486.1">
    <property type="nucleotide sequence ID" value="NZ_VOMB01000024.1"/>
</dbReference>
<accession>A0ABS6KSL7</accession>
<evidence type="ECO:0000313" key="3">
    <source>
        <dbReference type="Proteomes" id="UP000812982"/>
    </source>
</evidence>
<feature type="transmembrane region" description="Helical" evidence="1">
    <location>
        <begin position="52"/>
        <end position="76"/>
    </location>
</feature>
<protein>
    <recommendedName>
        <fullName evidence="4">Transmembrane protein</fullName>
    </recommendedName>
</protein>
<evidence type="ECO:0000256" key="1">
    <source>
        <dbReference type="SAM" id="Phobius"/>
    </source>
</evidence>